<proteinExistence type="predicted"/>
<evidence type="ECO:0000313" key="2">
    <source>
        <dbReference type="Proteomes" id="UP000233769"/>
    </source>
</evidence>
<dbReference type="EMBL" id="LT962688">
    <property type="protein sequence ID" value="SOR31369.1"/>
    <property type="molecule type" value="Genomic_DNA"/>
</dbReference>
<accession>A0A2N9AVI8</accession>
<sequence length="65" mass="7673">MQDYLLSIFQACPNRSKSRIWDFTGAGRYVFEQFIQFNRRYPLSDLSCKKVEPQGMPTGHIERTL</sequence>
<name>A0A2N9AVI8_METEX</name>
<evidence type="ECO:0000313" key="1">
    <source>
        <dbReference type="EMBL" id="SOR31369.1"/>
    </source>
</evidence>
<protein>
    <submittedName>
        <fullName evidence="1">Uncharacterized protein</fullName>
    </submittedName>
</protein>
<organism evidence="1 2">
    <name type="scientific">Methylorubrum extorquens</name>
    <name type="common">Methylobacterium dichloromethanicum</name>
    <name type="synonym">Methylobacterium extorquens</name>
    <dbReference type="NCBI Taxonomy" id="408"/>
    <lineage>
        <taxon>Bacteria</taxon>
        <taxon>Pseudomonadati</taxon>
        <taxon>Pseudomonadota</taxon>
        <taxon>Alphaproteobacteria</taxon>
        <taxon>Hyphomicrobiales</taxon>
        <taxon>Methylobacteriaceae</taxon>
        <taxon>Methylorubrum</taxon>
    </lineage>
</organism>
<gene>
    <name evidence="1" type="ORF">TK0001_4784</name>
</gene>
<dbReference type="AlphaFoldDB" id="A0A2N9AVI8"/>
<dbReference type="Proteomes" id="UP000233769">
    <property type="component" value="Chromosome tk0001"/>
</dbReference>
<reference evidence="2" key="1">
    <citation type="submission" date="2017-10" db="EMBL/GenBank/DDBJ databases">
        <authorList>
            <person name="Regsiter A."/>
            <person name="William W."/>
        </authorList>
    </citation>
    <scope>NUCLEOTIDE SEQUENCE [LARGE SCALE GENOMIC DNA]</scope>
</reference>